<sequence>MSASTSFDLIAAFKSAAKIDYTKKDNCLAYLHRYAICHAALVAEAVTDIFESPSSSILTSKLDKKKLNVMFVGGGPGNDFVGFLTALNGRCDRLFDLDVIIVDKMSGWEDIFTETVKELRKGEGSYEKVGSIFDEVNVIPTFIKADLSEYGVWTAEMKNKVETADILFLVKALSHIPHTQKLLALQNIVGCLKGALLVYMDYPYPHPVFSLVSSHLKEVYTSWKDKYLLKSQYSGLFGCSNIATCKANVKVFERYQRSFKMNYKKDPEPMEWEDALVEEPMDWLQAEEPMEWEETPLEVSQPSPTEVSLPVIKSQQPKVPSEGTSMSSKVRPILRARVPVPPKRWSTPTHQSTHGPTSVRAPKLFRLVDGALCSATRTSVGLAAWGCPGTPPRVTRMWASYPSSPSREALGELQPFSAFTSKLCVVEKFFRGCL</sequence>
<dbReference type="Proteomes" id="UP001054837">
    <property type="component" value="Unassembled WGS sequence"/>
</dbReference>
<comment type="caution">
    <text evidence="1">The sequence shown here is derived from an EMBL/GenBank/DDBJ whole genome shotgun (WGS) entry which is preliminary data.</text>
</comment>
<name>A0AAV4P1B7_9ARAC</name>
<reference evidence="1 2" key="1">
    <citation type="submission" date="2021-06" db="EMBL/GenBank/DDBJ databases">
        <title>Caerostris darwini draft genome.</title>
        <authorList>
            <person name="Kono N."/>
            <person name="Arakawa K."/>
        </authorList>
    </citation>
    <scope>NUCLEOTIDE SEQUENCE [LARGE SCALE GENOMIC DNA]</scope>
</reference>
<protein>
    <submittedName>
        <fullName evidence="1">Uncharacterized protein</fullName>
    </submittedName>
</protein>
<evidence type="ECO:0000313" key="2">
    <source>
        <dbReference type="Proteomes" id="UP001054837"/>
    </source>
</evidence>
<accession>A0AAV4P1B7</accession>
<proteinExistence type="predicted"/>
<gene>
    <name evidence="1" type="primary">AVEN_130179_1</name>
    <name evidence="1" type="ORF">CDAR_389771</name>
</gene>
<evidence type="ECO:0000313" key="1">
    <source>
        <dbReference type="EMBL" id="GIX90811.1"/>
    </source>
</evidence>
<dbReference type="EMBL" id="BPLQ01002273">
    <property type="protein sequence ID" value="GIX90811.1"/>
    <property type="molecule type" value="Genomic_DNA"/>
</dbReference>
<keyword evidence="2" id="KW-1185">Reference proteome</keyword>
<organism evidence="1 2">
    <name type="scientific">Caerostris darwini</name>
    <dbReference type="NCBI Taxonomy" id="1538125"/>
    <lineage>
        <taxon>Eukaryota</taxon>
        <taxon>Metazoa</taxon>
        <taxon>Ecdysozoa</taxon>
        <taxon>Arthropoda</taxon>
        <taxon>Chelicerata</taxon>
        <taxon>Arachnida</taxon>
        <taxon>Araneae</taxon>
        <taxon>Araneomorphae</taxon>
        <taxon>Entelegynae</taxon>
        <taxon>Araneoidea</taxon>
        <taxon>Araneidae</taxon>
        <taxon>Caerostris</taxon>
    </lineage>
</organism>
<dbReference type="AlphaFoldDB" id="A0AAV4P1B7"/>